<name>A6GXN5_FLAPJ</name>
<sequence length="160" mass="18966">MSIEYLDKTLIAISENGQTISPILSEGIKNYLIGIGGTICDDILNEEPERMLRGQLYPEALATLNKWYDEEHIICFFTSRTEEYRKYTKIWLDKHGFKYHRILMGKPRGGNYHWIDNHLVKATRYQEKFTNLINKQVTIQVFDDAQHQYKFGYLFNCLIY</sequence>
<dbReference type="OrthoDB" id="954467at2"/>
<dbReference type="PATRIC" id="fig|402612.5.peg.774"/>
<dbReference type="InterPro" id="IPR023214">
    <property type="entry name" value="HAD_sf"/>
</dbReference>
<keyword evidence="2" id="KW-1185">Reference proteome</keyword>
<dbReference type="KEGG" id="fps:FP0755"/>
<dbReference type="eggNOG" id="COG0647">
    <property type="taxonomic scope" value="Bacteria"/>
</dbReference>
<evidence type="ECO:0000313" key="2">
    <source>
        <dbReference type="Proteomes" id="UP000006394"/>
    </source>
</evidence>
<dbReference type="InterPro" id="IPR036412">
    <property type="entry name" value="HAD-like_sf"/>
</dbReference>
<dbReference type="EMBL" id="AM398681">
    <property type="protein sequence ID" value="CAL42858.1"/>
    <property type="molecule type" value="Genomic_DNA"/>
</dbReference>
<gene>
    <name evidence="1" type="ordered locus">FP0755</name>
</gene>
<dbReference type="EnsemblBacteria" id="CAL42858">
    <property type="protein sequence ID" value="CAL42858"/>
    <property type="gene ID" value="FP0755"/>
</dbReference>
<dbReference type="HOGENOM" id="CLU_1841495_0_0_10"/>
<dbReference type="Proteomes" id="UP000006394">
    <property type="component" value="Chromosome"/>
</dbReference>
<dbReference type="SUPFAM" id="SSF56784">
    <property type="entry name" value="HAD-like"/>
    <property type="match status" value="1"/>
</dbReference>
<accession>A6GXN5</accession>
<organism evidence="1 2">
    <name type="scientific">Flavobacterium psychrophilum (strain ATCC 49511 / DSM 21280 / CIP 103535 / JIP02/86)</name>
    <dbReference type="NCBI Taxonomy" id="402612"/>
    <lineage>
        <taxon>Bacteria</taxon>
        <taxon>Pseudomonadati</taxon>
        <taxon>Bacteroidota</taxon>
        <taxon>Flavobacteriia</taxon>
        <taxon>Flavobacteriales</taxon>
        <taxon>Flavobacteriaceae</taxon>
        <taxon>Flavobacterium</taxon>
    </lineage>
</organism>
<dbReference type="STRING" id="402612.FP0755"/>
<protein>
    <recommendedName>
        <fullName evidence="3">Phosphoheptose isomerase</fullName>
    </recommendedName>
</protein>
<dbReference type="RefSeq" id="WP_011962914.1">
    <property type="nucleotide sequence ID" value="NC_009613.3"/>
</dbReference>
<dbReference type="GeneID" id="66552564"/>
<evidence type="ECO:0000313" key="1">
    <source>
        <dbReference type="EMBL" id="CAL42858.1"/>
    </source>
</evidence>
<evidence type="ECO:0008006" key="3">
    <source>
        <dbReference type="Google" id="ProtNLM"/>
    </source>
</evidence>
<dbReference type="AlphaFoldDB" id="A6GXN5"/>
<dbReference type="Gene3D" id="3.40.50.1000">
    <property type="entry name" value="HAD superfamily/HAD-like"/>
    <property type="match status" value="1"/>
</dbReference>
<reference evidence="1 2" key="1">
    <citation type="journal article" date="2007" name="Nat. Biotechnol.">
        <title>Complete genome sequence of the fish pathogen Flavobacterium psychrophilum.</title>
        <authorList>
            <person name="Duchaud E."/>
            <person name="Boussaha M."/>
            <person name="Loux V."/>
            <person name="Bernardet J.F."/>
            <person name="Michel C."/>
            <person name="Kerouault B."/>
            <person name="Mondot S."/>
            <person name="Nicolas P."/>
            <person name="Bossy R."/>
            <person name="Caron C."/>
            <person name="Bessieres P."/>
            <person name="Gibrat J.F."/>
            <person name="Claverol S."/>
            <person name="Dumetz F."/>
            <person name="Le Henaff M."/>
            <person name="Benmansour A."/>
        </authorList>
    </citation>
    <scope>NUCLEOTIDE SEQUENCE [LARGE SCALE GENOMIC DNA]</scope>
    <source>
        <strain evidence="2">ATCC 49511 / DSM 21280 / CIP 103535 / JIP02/86</strain>
    </source>
</reference>
<proteinExistence type="predicted"/>